<dbReference type="InterPro" id="IPR025841">
    <property type="entry name" value="CP_ATPgrasp_2"/>
</dbReference>
<dbReference type="EMBL" id="VDUY01000003">
    <property type="protein sequence ID" value="TXL66167.1"/>
    <property type="molecule type" value="Genomic_DNA"/>
</dbReference>
<evidence type="ECO:0000259" key="2">
    <source>
        <dbReference type="Pfam" id="PF14403"/>
    </source>
</evidence>
<accession>A0A5C8NXX7</accession>
<organism evidence="3 4">
    <name type="scientific">Zeimonas arvi</name>
    <dbReference type="NCBI Taxonomy" id="2498847"/>
    <lineage>
        <taxon>Bacteria</taxon>
        <taxon>Pseudomonadati</taxon>
        <taxon>Pseudomonadota</taxon>
        <taxon>Betaproteobacteria</taxon>
        <taxon>Burkholderiales</taxon>
        <taxon>Burkholderiaceae</taxon>
        <taxon>Zeimonas</taxon>
    </lineage>
</organism>
<sequence length="524" mass="57624">MSAPTLDPIAPPEGIFDEMLDADGSCRPHYAAYARWLGEASVESMAAKRAEADLIFRRSGITFSVYGDEGGTERLIPSDLVPRIIPGAEWSMLERGLAQRVSAINRFLADIYHGQEILRAGVIPAEQILANDQYQVAMIGTRVPRDIYAHIVGVDIVRHADGCYYVLEDNLRVPSGVSYMLSNRRTMMRLFPDLFRTHAVRPVEHYPALLLHTLRAATEVDNPTVVLLTPGRYNSAYFEHAFLARQMGIELVEGQDLFVRDGFVWMRTTSGPQRVDVIYRRIDDSFLDPLVFRPDSMLGVPGLLAAYRLGNVAIANAIGTGVADDKSIYPYVPEMIRFYLGEEPILRNVPTWMCRKPDDLKYVLDHLRELVVKEVHGAGGYGMLVGPTSTADEIARFAQVLKAEPANYIAQPTLALSTCPTFVDEGVAPRHIDLRPFVLVGREIRMVAGGLTRVALRKGSLVVNSSQGGGTKDTWVVDEPGSAAARRHAQPAAGLAIEPVPPLMPEQAHELPPPEPEGGAQGGR</sequence>
<dbReference type="InterPro" id="IPR051680">
    <property type="entry name" value="ATP-dep_Glu-Cys_Ligase-2"/>
</dbReference>
<evidence type="ECO:0000313" key="4">
    <source>
        <dbReference type="Proteomes" id="UP000321548"/>
    </source>
</evidence>
<feature type="domain" description="Circularly permuted ATP-grasp type 2" evidence="2">
    <location>
        <begin position="82"/>
        <end position="455"/>
    </location>
</feature>
<evidence type="ECO:0000313" key="3">
    <source>
        <dbReference type="EMBL" id="TXL66167.1"/>
    </source>
</evidence>
<dbReference type="AlphaFoldDB" id="A0A5C8NXX7"/>
<dbReference type="InterPro" id="IPR016450">
    <property type="entry name" value="UCP005522"/>
</dbReference>
<dbReference type="PANTHER" id="PTHR34595:SF7">
    <property type="entry name" value="SLL1039 PROTEIN"/>
    <property type="match status" value="1"/>
</dbReference>
<dbReference type="SUPFAM" id="SSF56059">
    <property type="entry name" value="Glutathione synthetase ATP-binding domain-like"/>
    <property type="match status" value="1"/>
</dbReference>
<evidence type="ECO:0000256" key="1">
    <source>
        <dbReference type="SAM" id="MobiDB-lite"/>
    </source>
</evidence>
<dbReference type="Pfam" id="PF14403">
    <property type="entry name" value="CP_ATPgrasp_2"/>
    <property type="match status" value="1"/>
</dbReference>
<protein>
    <submittedName>
        <fullName evidence="3">Circularly permuted type 2 ATP-grasp protein</fullName>
    </submittedName>
</protein>
<keyword evidence="4" id="KW-1185">Reference proteome</keyword>
<gene>
    <name evidence="3" type="ORF">FHP08_08820</name>
</gene>
<dbReference type="Gene3D" id="3.40.50.11290">
    <property type="match status" value="1"/>
</dbReference>
<dbReference type="OrthoDB" id="9804079at2"/>
<feature type="region of interest" description="Disordered" evidence="1">
    <location>
        <begin position="486"/>
        <end position="524"/>
    </location>
</feature>
<dbReference type="Proteomes" id="UP000321548">
    <property type="component" value="Unassembled WGS sequence"/>
</dbReference>
<dbReference type="Gene3D" id="3.30.1490.270">
    <property type="match status" value="1"/>
</dbReference>
<comment type="caution">
    <text evidence="3">The sequence shown here is derived from an EMBL/GenBank/DDBJ whole genome shotgun (WGS) entry which is preliminary data.</text>
</comment>
<name>A0A5C8NXX7_9BURK</name>
<proteinExistence type="predicted"/>
<dbReference type="PANTHER" id="PTHR34595">
    <property type="entry name" value="BLR5612 PROTEIN"/>
    <property type="match status" value="1"/>
</dbReference>
<dbReference type="PIRSF" id="PIRSF005522">
    <property type="entry name" value="UCP005522"/>
    <property type="match status" value="1"/>
</dbReference>
<reference evidence="3 4" key="1">
    <citation type="submission" date="2019-06" db="EMBL/GenBank/DDBJ databases">
        <title>Quisquiliibacterium sp. nov., isolated from a maize field.</title>
        <authorList>
            <person name="Lin S.-Y."/>
            <person name="Tsai C.-F."/>
            <person name="Young C.-C."/>
        </authorList>
    </citation>
    <scope>NUCLEOTIDE SEQUENCE [LARGE SCALE GENOMIC DNA]</scope>
    <source>
        <strain evidence="3 4">CC-CFT501</strain>
    </source>
</reference>